<comment type="similarity">
    <text evidence="1">Belongs to the UPF0597 family.</text>
</comment>
<evidence type="ECO:0000313" key="3">
    <source>
        <dbReference type="EMBL" id="VBB39332.1"/>
    </source>
</evidence>
<proteinExistence type="inferred from homology"/>
<dbReference type="PANTHER" id="PTHR30501:SF2">
    <property type="entry name" value="UPF0597 PROTEIN YHAM"/>
    <property type="match status" value="1"/>
</dbReference>
<dbReference type="PANTHER" id="PTHR30501">
    <property type="entry name" value="UPF0597 PROTEIN YHAM"/>
    <property type="match status" value="1"/>
</dbReference>
<dbReference type="Pfam" id="PF03313">
    <property type="entry name" value="SDH_alpha"/>
    <property type="match status" value="1"/>
</dbReference>
<name>A0A652ZUA2_9SPIR</name>
<dbReference type="HAMAP" id="MF_01845">
    <property type="entry name" value="UPF0597"/>
    <property type="match status" value="1"/>
</dbReference>
<dbReference type="EMBL" id="UPXP01000011">
    <property type="protein sequence ID" value="VBB39332.1"/>
    <property type="molecule type" value="Genomic_DNA"/>
</dbReference>
<evidence type="ECO:0000256" key="1">
    <source>
        <dbReference type="HAMAP-Rule" id="MF_01845"/>
    </source>
</evidence>
<feature type="domain" description="Serine dehydratase-like alpha subunit" evidence="2">
    <location>
        <begin position="88"/>
        <end position="420"/>
    </location>
</feature>
<accession>A0A652ZUA2</accession>
<gene>
    <name evidence="3" type="ORF">TRIP_E190250</name>
</gene>
<evidence type="ECO:0000259" key="2">
    <source>
        <dbReference type="Pfam" id="PF03313"/>
    </source>
</evidence>
<reference evidence="3" key="1">
    <citation type="submission" date="2018-07" db="EMBL/GenBank/DDBJ databases">
        <authorList>
            <consortium name="Genoscope - CEA"/>
            <person name="William W."/>
        </authorList>
    </citation>
    <scope>NUCLEOTIDE SEQUENCE</scope>
    <source>
        <strain evidence="3">IK1</strain>
    </source>
</reference>
<sequence length="426" mass="45057">MNRETARAYRAILREELVPAMGCTEPIAVAFAAAKARQVLGTMPEKILIRCSANIIKNVKGVTVPNTGGLKGIDTAAIAGIVSDRADANLEVLAGLTEEDIAEIRRLKERGFCVQELAEGIEGLYIEAWVWSGNKNARVIVEHTHTGISLIERDGAPFFDARGTRTKGISTDRREYSLLNVKDILEFARTTELDEIGYLLRQQIELNTAIAEEGLSGEYGVSVGKNLLKYGGNDVRVRARARAAAGSDARMGGCALPVVINSGSGNQGLTVSLPVIEYAATLGCDQEKLVRALIISNLVSLEQKEYIGKLSAYCGAVSAAVGSAAAIAWLKGGSYEQIAATITNAIATADGILCDGAKSSCAAKIATALEAAIMAHEIGMEEGKKFSDGEGLVGADVEATIRNIGQVGSVGMRATDLEIIKVMLKE</sequence>
<dbReference type="PIRSF" id="PIRSF006054">
    <property type="entry name" value="UCP006054"/>
    <property type="match status" value="1"/>
</dbReference>
<dbReference type="AlphaFoldDB" id="A0A652ZUA2"/>
<dbReference type="GO" id="GO:0019450">
    <property type="term" value="P:L-cysteine catabolic process to pyruvate"/>
    <property type="evidence" value="ECO:0007669"/>
    <property type="project" value="TreeGrafter"/>
</dbReference>
<organism evidence="3">
    <name type="scientific">uncultured Spirochaetota bacterium</name>
    <dbReference type="NCBI Taxonomy" id="460511"/>
    <lineage>
        <taxon>Bacteria</taxon>
        <taxon>Pseudomonadati</taxon>
        <taxon>Spirochaetota</taxon>
        <taxon>environmental samples</taxon>
    </lineage>
</organism>
<dbReference type="GO" id="GO:0080146">
    <property type="term" value="F:L-cysteine desulfhydrase activity"/>
    <property type="evidence" value="ECO:0007669"/>
    <property type="project" value="TreeGrafter"/>
</dbReference>
<dbReference type="InterPro" id="IPR021144">
    <property type="entry name" value="UPF0597"/>
</dbReference>
<dbReference type="InterPro" id="IPR005130">
    <property type="entry name" value="Ser_deHydtase-like_asu"/>
</dbReference>
<protein>
    <recommendedName>
        <fullName evidence="1">UPF0597 protein TRIP_E190250</fullName>
    </recommendedName>
</protein>